<dbReference type="GO" id="GO:0008831">
    <property type="term" value="F:dTDP-4-dehydrorhamnose reductase activity"/>
    <property type="evidence" value="ECO:0007669"/>
    <property type="project" value="UniProtKB-EC"/>
</dbReference>
<organism evidence="4 5">
    <name type="scientific">Candidatus Yanofskybacteria bacterium GW2011_GWE2_40_11</name>
    <dbReference type="NCBI Taxonomy" id="1619033"/>
    <lineage>
        <taxon>Bacteria</taxon>
        <taxon>Candidatus Yanofskyibacteriota</taxon>
    </lineage>
</organism>
<dbReference type="Gene3D" id="3.40.50.720">
    <property type="entry name" value="NAD(P)-binding Rossmann-like Domain"/>
    <property type="match status" value="1"/>
</dbReference>
<sequence>MSKKIPKTIITGGDGIVGSYFNFGIKTDQKDLDITDLPETLRVIKKHKPKIIIHLAAETNLDKCEQDPQHAYFVNSIGTYNIALAAKEVGAKLIYLSTSAVFDGVKGSYSKKDISSPQNYYGRSKHLGEVMIQGILKDHLIIRACWVFGGGPAKDHKFVGKIIRQIDSPKIYALNDTYGSPTYAKDLVKEISSLIIKNAKGIVHVANKGRASRYDMVKLITKAINPKIKAVGVKSSFFKLPAKRGRDESIISSAANMRSWQEALEEYISAEWGPHLKTKTSD</sequence>
<gene>
    <name evidence="4" type="ORF">UT75_C0005G0070</name>
</gene>
<dbReference type="EC" id="1.1.1.133" evidence="2"/>
<name>A0A0G0TSC8_9BACT</name>
<feature type="domain" description="RmlD-like substrate binding" evidence="3">
    <location>
        <begin position="25"/>
        <end position="269"/>
    </location>
</feature>
<keyword evidence="2" id="KW-0521">NADP</keyword>
<protein>
    <recommendedName>
        <fullName evidence="2">dTDP-4-dehydrorhamnose reductase</fullName>
        <ecNumber evidence="2">1.1.1.133</ecNumber>
    </recommendedName>
</protein>
<dbReference type="Proteomes" id="UP000034072">
    <property type="component" value="Unassembled WGS sequence"/>
</dbReference>
<dbReference type="GO" id="GO:0019305">
    <property type="term" value="P:dTDP-rhamnose biosynthetic process"/>
    <property type="evidence" value="ECO:0007669"/>
    <property type="project" value="UniProtKB-UniPathway"/>
</dbReference>
<proteinExistence type="inferred from homology"/>
<evidence type="ECO:0000256" key="1">
    <source>
        <dbReference type="ARBA" id="ARBA00010944"/>
    </source>
</evidence>
<evidence type="ECO:0000259" key="3">
    <source>
        <dbReference type="Pfam" id="PF04321"/>
    </source>
</evidence>
<comment type="pathway">
    <text evidence="2">Carbohydrate biosynthesis; dTDP-L-rhamnose biosynthesis.</text>
</comment>
<dbReference type="InterPro" id="IPR029903">
    <property type="entry name" value="RmlD-like-bd"/>
</dbReference>
<reference evidence="4 5" key="1">
    <citation type="journal article" date="2015" name="Nature">
        <title>rRNA introns, odd ribosomes, and small enigmatic genomes across a large radiation of phyla.</title>
        <authorList>
            <person name="Brown C.T."/>
            <person name="Hug L.A."/>
            <person name="Thomas B.C."/>
            <person name="Sharon I."/>
            <person name="Castelle C.J."/>
            <person name="Singh A."/>
            <person name="Wilkins M.J."/>
            <person name="Williams K.H."/>
            <person name="Banfield J.F."/>
        </authorList>
    </citation>
    <scope>NUCLEOTIDE SEQUENCE [LARGE SCALE GENOMIC DNA]</scope>
</reference>
<evidence type="ECO:0000256" key="2">
    <source>
        <dbReference type="RuleBase" id="RU364082"/>
    </source>
</evidence>
<dbReference type="PANTHER" id="PTHR10491">
    <property type="entry name" value="DTDP-4-DEHYDRORHAMNOSE REDUCTASE"/>
    <property type="match status" value="1"/>
</dbReference>
<dbReference type="UniPathway" id="UPA00124"/>
<dbReference type="CDD" id="cd05254">
    <property type="entry name" value="dTDP_HR_like_SDR_e"/>
    <property type="match status" value="1"/>
</dbReference>
<dbReference type="InterPro" id="IPR036291">
    <property type="entry name" value="NAD(P)-bd_dom_sf"/>
</dbReference>
<comment type="caution">
    <text evidence="4">The sequence shown here is derived from an EMBL/GenBank/DDBJ whole genome shotgun (WGS) entry which is preliminary data.</text>
</comment>
<dbReference type="Gene3D" id="3.90.25.10">
    <property type="entry name" value="UDP-galactose 4-epimerase, domain 1"/>
    <property type="match status" value="1"/>
</dbReference>
<evidence type="ECO:0000313" key="5">
    <source>
        <dbReference type="Proteomes" id="UP000034072"/>
    </source>
</evidence>
<dbReference type="PANTHER" id="PTHR10491:SF4">
    <property type="entry name" value="METHIONINE ADENOSYLTRANSFERASE 2 SUBUNIT BETA"/>
    <property type="match status" value="1"/>
</dbReference>
<evidence type="ECO:0000313" key="4">
    <source>
        <dbReference type="EMBL" id="KKR40762.1"/>
    </source>
</evidence>
<dbReference type="EMBL" id="LBXZ01000005">
    <property type="protein sequence ID" value="KKR40762.1"/>
    <property type="molecule type" value="Genomic_DNA"/>
</dbReference>
<dbReference type="InterPro" id="IPR005913">
    <property type="entry name" value="dTDP_dehydrorham_reduct"/>
</dbReference>
<dbReference type="GO" id="GO:0005829">
    <property type="term" value="C:cytosol"/>
    <property type="evidence" value="ECO:0007669"/>
    <property type="project" value="TreeGrafter"/>
</dbReference>
<comment type="function">
    <text evidence="2">Catalyzes the reduction of dTDP-6-deoxy-L-lyxo-4-hexulose to yield dTDP-L-rhamnose.</text>
</comment>
<comment type="similarity">
    <text evidence="1 2">Belongs to the dTDP-4-dehydrorhamnose reductase family.</text>
</comment>
<dbReference type="Pfam" id="PF04321">
    <property type="entry name" value="RmlD_sub_bind"/>
    <property type="match status" value="1"/>
</dbReference>
<dbReference type="SUPFAM" id="SSF51735">
    <property type="entry name" value="NAD(P)-binding Rossmann-fold domains"/>
    <property type="match status" value="1"/>
</dbReference>
<keyword evidence="2" id="KW-0560">Oxidoreductase</keyword>
<accession>A0A0G0TSC8</accession>
<dbReference type="PATRIC" id="fig|1619033.3.peg.474"/>
<dbReference type="AlphaFoldDB" id="A0A0G0TSC8"/>